<protein>
    <submittedName>
        <fullName evidence="8">DMT family transporter</fullName>
    </submittedName>
</protein>
<evidence type="ECO:0000313" key="9">
    <source>
        <dbReference type="Proteomes" id="UP001495147"/>
    </source>
</evidence>
<dbReference type="InterPro" id="IPR050638">
    <property type="entry name" value="AA-Vitamin_Transporters"/>
</dbReference>
<evidence type="ECO:0000256" key="5">
    <source>
        <dbReference type="ARBA" id="ARBA00023136"/>
    </source>
</evidence>
<dbReference type="PANTHER" id="PTHR32322:SF2">
    <property type="entry name" value="EAMA DOMAIN-CONTAINING PROTEIN"/>
    <property type="match status" value="1"/>
</dbReference>
<comment type="caution">
    <text evidence="8">The sequence shown here is derived from an EMBL/GenBank/DDBJ whole genome shotgun (WGS) entry which is preliminary data.</text>
</comment>
<keyword evidence="5 6" id="KW-0472">Membrane</keyword>
<dbReference type="InterPro" id="IPR000620">
    <property type="entry name" value="EamA_dom"/>
</dbReference>
<feature type="transmembrane region" description="Helical" evidence="6">
    <location>
        <begin position="275"/>
        <end position="292"/>
    </location>
</feature>
<feature type="transmembrane region" description="Helical" evidence="6">
    <location>
        <begin position="157"/>
        <end position="176"/>
    </location>
</feature>
<keyword evidence="9" id="KW-1185">Reference proteome</keyword>
<keyword evidence="4 6" id="KW-1133">Transmembrane helix</keyword>
<evidence type="ECO:0000256" key="4">
    <source>
        <dbReference type="ARBA" id="ARBA00022989"/>
    </source>
</evidence>
<dbReference type="Pfam" id="PF00892">
    <property type="entry name" value="EamA"/>
    <property type="match status" value="2"/>
</dbReference>
<accession>A0ABV0G236</accession>
<comment type="similarity">
    <text evidence="2">Belongs to the EamA transporter family.</text>
</comment>
<dbReference type="RefSeq" id="WP_347704601.1">
    <property type="nucleotide sequence ID" value="NZ_JBDPZD010000002.1"/>
</dbReference>
<evidence type="ECO:0000256" key="1">
    <source>
        <dbReference type="ARBA" id="ARBA00004141"/>
    </source>
</evidence>
<proteinExistence type="inferred from homology"/>
<feature type="transmembrane region" description="Helical" evidence="6">
    <location>
        <begin position="252"/>
        <end position="269"/>
    </location>
</feature>
<evidence type="ECO:0000313" key="8">
    <source>
        <dbReference type="EMBL" id="MEO3691789.1"/>
    </source>
</evidence>
<dbReference type="EMBL" id="JBDPZD010000002">
    <property type="protein sequence ID" value="MEO3691789.1"/>
    <property type="molecule type" value="Genomic_DNA"/>
</dbReference>
<organism evidence="8 9">
    <name type="scientific">Roseateles paludis</name>
    <dbReference type="NCBI Taxonomy" id="3145238"/>
    <lineage>
        <taxon>Bacteria</taxon>
        <taxon>Pseudomonadati</taxon>
        <taxon>Pseudomonadota</taxon>
        <taxon>Betaproteobacteria</taxon>
        <taxon>Burkholderiales</taxon>
        <taxon>Sphaerotilaceae</taxon>
        <taxon>Roseateles</taxon>
    </lineage>
</organism>
<comment type="subcellular location">
    <subcellularLocation>
        <location evidence="1">Membrane</location>
        <topology evidence="1">Multi-pass membrane protein</topology>
    </subcellularLocation>
</comment>
<dbReference type="PANTHER" id="PTHR32322">
    <property type="entry name" value="INNER MEMBRANE TRANSPORTER"/>
    <property type="match status" value="1"/>
</dbReference>
<dbReference type="SUPFAM" id="SSF103481">
    <property type="entry name" value="Multidrug resistance efflux transporter EmrE"/>
    <property type="match status" value="2"/>
</dbReference>
<evidence type="ECO:0000259" key="7">
    <source>
        <dbReference type="Pfam" id="PF00892"/>
    </source>
</evidence>
<feature type="transmembrane region" description="Helical" evidence="6">
    <location>
        <begin position="132"/>
        <end position="151"/>
    </location>
</feature>
<dbReference type="Proteomes" id="UP001495147">
    <property type="component" value="Unassembled WGS sequence"/>
</dbReference>
<gene>
    <name evidence="8" type="ORF">ABDJ85_09930</name>
</gene>
<reference evidence="8 9" key="1">
    <citation type="submission" date="2024-05" db="EMBL/GenBank/DDBJ databases">
        <title>Roseateles sp. DJS-2-20 16S ribosomal RNA gene Genome sequencing and assembly.</title>
        <authorList>
            <person name="Woo H."/>
        </authorList>
    </citation>
    <scope>NUCLEOTIDE SEQUENCE [LARGE SCALE GENOMIC DNA]</scope>
    <source>
        <strain evidence="8 9">DJS-2-20</strain>
    </source>
</reference>
<evidence type="ECO:0000256" key="2">
    <source>
        <dbReference type="ARBA" id="ARBA00007362"/>
    </source>
</evidence>
<sequence>MTALQGETTWVRWLDRLAPPAFIFIWATGYLAAKAAAPHADALTFLVWRYAGVVALMVCLAALARAPWPSRRDCLHLSVAGIGIQALYLGGVWVSIRHGLSAGMAALIVNLQPVLVAALAPLVGEQVSRRQWGGVALGLAGVLLVVSHKLGFGAGQAGPLLLCVLALAGITGGTLYQKRFVPQFDLRTGQVVQFAASLAVTLPVAWLTEPMHIDWALPTVLAMLWSVFVLTAGGISLMFYMLRHGQVTRVSSTMYIVPSLTALMAWMLFDETLTAFTIAGMGVTLLGVYLVVGRR</sequence>
<feature type="domain" description="EamA" evidence="7">
    <location>
        <begin position="23"/>
        <end position="146"/>
    </location>
</feature>
<feature type="transmembrane region" description="Helical" evidence="6">
    <location>
        <begin position="220"/>
        <end position="240"/>
    </location>
</feature>
<dbReference type="InterPro" id="IPR037185">
    <property type="entry name" value="EmrE-like"/>
</dbReference>
<feature type="domain" description="EamA" evidence="7">
    <location>
        <begin position="160"/>
        <end position="292"/>
    </location>
</feature>
<feature type="transmembrane region" description="Helical" evidence="6">
    <location>
        <begin position="75"/>
        <end position="96"/>
    </location>
</feature>
<feature type="transmembrane region" description="Helical" evidence="6">
    <location>
        <begin position="46"/>
        <end position="63"/>
    </location>
</feature>
<keyword evidence="3 6" id="KW-0812">Transmembrane</keyword>
<evidence type="ECO:0000256" key="6">
    <source>
        <dbReference type="SAM" id="Phobius"/>
    </source>
</evidence>
<evidence type="ECO:0000256" key="3">
    <source>
        <dbReference type="ARBA" id="ARBA00022692"/>
    </source>
</evidence>
<feature type="transmembrane region" description="Helical" evidence="6">
    <location>
        <begin position="188"/>
        <end position="208"/>
    </location>
</feature>
<name>A0ABV0G236_9BURK</name>
<feature type="transmembrane region" description="Helical" evidence="6">
    <location>
        <begin position="102"/>
        <end position="120"/>
    </location>
</feature>